<organism evidence="1">
    <name type="scientific">Anguilla anguilla</name>
    <name type="common">European freshwater eel</name>
    <name type="synonym">Muraena anguilla</name>
    <dbReference type="NCBI Taxonomy" id="7936"/>
    <lineage>
        <taxon>Eukaryota</taxon>
        <taxon>Metazoa</taxon>
        <taxon>Chordata</taxon>
        <taxon>Craniata</taxon>
        <taxon>Vertebrata</taxon>
        <taxon>Euteleostomi</taxon>
        <taxon>Actinopterygii</taxon>
        <taxon>Neopterygii</taxon>
        <taxon>Teleostei</taxon>
        <taxon>Anguilliformes</taxon>
        <taxon>Anguillidae</taxon>
        <taxon>Anguilla</taxon>
    </lineage>
</organism>
<name>A0A0E9SXW3_ANGAN</name>
<reference evidence="1" key="1">
    <citation type="submission" date="2014-11" db="EMBL/GenBank/DDBJ databases">
        <authorList>
            <person name="Amaro Gonzalez C."/>
        </authorList>
    </citation>
    <scope>NUCLEOTIDE SEQUENCE</scope>
</reference>
<proteinExistence type="predicted"/>
<protein>
    <submittedName>
        <fullName evidence="1">Uncharacterized protein</fullName>
    </submittedName>
</protein>
<reference evidence="1" key="2">
    <citation type="journal article" date="2015" name="Fish Shellfish Immunol.">
        <title>Early steps in the European eel (Anguilla anguilla)-Vibrio vulnificus interaction in the gills: Role of the RtxA13 toxin.</title>
        <authorList>
            <person name="Callol A."/>
            <person name="Pajuelo D."/>
            <person name="Ebbesson L."/>
            <person name="Teles M."/>
            <person name="MacKenzie S."/>
            <person name="Amaro C."/>
        </authorList>
    </citation>
    <scope>NUCLEOTIDE SEQUENCE</scope>
</reference>
<sequence length="26" mass="3041">MSYSIALLMLALDHDLPSKVDFYFCF</sequence>
<dbReference type="EMBL" id="GBXM01062378">
    <property type="protein sequence ID" value="JAH46199.1"/>
    <property type="molecule type" value="Transcribed_RNA"/>
</dbReference>
<evidence type="ECO:0000313" key="1">
    <source>
        <dbReference type="EMBL" id="JAH46199.1"/>
    </source>
</evidence>
<accession>A0A0E9SXW3</accession>
<dbReference type="AlphaFoldDB" id="A0A0E9SXW3"/>